<dbReference type="EMBL" id="JAGZGG010000019">
    <property type="protein sequence ID" value="MBS5332581.1"/>
    <property type="molecule type" value="Genomic_DNA"/>
</dbReference>
<reference evidence="1" key="1">
    <citation type="submission" date="2021-02" db="EMBL/GenBank/DDBJ databases">
        <title>Infant gut strain persistence is associated with maternal origin, phylogeny, and functional potential including surface adhesion and iron acquisition.</title>
        <authorList>
            <person name="Lou Y.C."/>
        </authorList>
    </citation>
    <scope>NUCLEOTIDE SEQUENCE</scope>
    <source>
        <strain evidence="1">L3_101_000M1_dasL3_101_000M1_concoct_87</strain>
    </source>
</reference>
<evidence type="ECO:0000313" key="2">
    <source>
        <dbReference type="Proteomes" id="UP000759273"/>
    </source>
</evidence>
<dbReference type="Proteomes" id="UP000759273">
    <property type="component" value="Unassembled WGS sequence"/>
</dbReference>
<evidence type="ECO:0000313" key="1">
    <source>
        <dbReference type="EMBL" id="MBS5332581.1"/>
    </source>
</evidence>
<name>A0A943DFG9_9FIRM</name>
<gene>
    <name evidence="1" type="ORF">KHY36_08650</name>
</gene>
<dbReference type="AlphaFoldDB" id="A0A943DFG9"/>
<protein>
    <submittedName>
        <fullName evidence="1">Uncharacterized protein</fullName>
    </submittedName>
</protein>
<comment type="caution">
    <text evidence="1">The sequence shown here is derived from an EMBL/GenBank/DDBJ whole genome shotgun (WGS) entry which is preliminary data.</text>
</comment>
<accession>A0A943DFG9</accession>
<proteinExistence type="predicted"/>
<organism evidence="1 2">
    <name type="scientific">Subdoligranulum variabile</name>
    <dbReference type="NCBI Taxonomy" id="214851"/>
    <lineage>
        <taxon>Bacteria</taxon>
        <taxon>Bacillati</taxon>
        <taxon>Bacillota</taxon>
        <taxon>Clostridia</taxon>
        <taxon>Eubacteriales</taxon>
        <taxon>Oscillospiraceae</taxon>
        <taxon>Subdoligranulum</taxon>
    </lineage>
</organism>
<sequence length="55" mass="6351">MDKTKIGQNIKFCPIFDATLVHEFMRDAIAESNPAYLVDDALEEALQHYRIKRLA</sequence>